<gene>
    <name evidence="3" type="ORF">QWZ16_22175</name>
</gene>
<dbReference type="Gene3D" id="2.40.10.220">
    <property type="entry name" value="predicted glycosyltransferase like domains"/>
    <property type="match status" value="1"/>
</dbReference>
<proteinExistence type="predicted"/>
<organism evidence="3 4">
    <name type="scientific">Vibrio ostreicida</name>
    <dbReference type="NCBI Taxonomy" id="526588"/>
    <lineage>
        <taxon>Bacteria</taxon>
        <taxon>Pseudomonadati</taxon>
        <taxon>Pseudomonadota</taxon>
        <taxon>Gammaproteobacteria</taxon>
        <taxon>Vibrionales</taxon>
        <taxon>Vibrionaceae</taxon>
        <taxon>Vibrio</taxon>
    </lineage>
</organism>
<evidence type="ECO:0000313" key="3">
    <source>
        <dbReference type="EMBL" id="MDN3612307.1"/>
    </source>
</evidence>
<evidence type="ECO:0000256" key="1">
    <source>
        <dbReference type="SAM" id="MobiDB-lite"/>
    </source>
</evidence>
<evidence type="ECO:0000313" key="4">
    <source>
        <dbReference type="Proteomes" id="UP001238540"/>
    </source>
</evidence>
<dbReference type="Pfam" id="PF07238">
    <property type="entry name" value="PilZ"/>
    <property type="match status" value="1"/>
</dbReference>
<protein>
    <submittedName>
        <fullName evidence="3">PilZ domain-containing protein</fullName>
    </submittedName>
</protein>
<dbReference type="Gene3D" id="2.30.110.10">
    <property type="entry name" value="Electron Transport, Fmn-binding Protein, Chain A"/>
    <property type="match status" value="1"/>
</dbReference>
<keyword evidence="4" id="KW-1185">Reference proteome</keyword>
<feature type="domain" description="PilZ" evidence="2">
    <location>
        <begin position="143"/>
        <end position="236"/>
    </location>
</feature>
<dbReference type="EMBL" id="JAUFQC010000027">
    <property type="protein sequence ID" value="MDN3612307.1"/>
    <property type="molecule type" value="Genomic_DNA"/>
</dbReference>
<dbReference type="InterPro" id="IPR012349">
    <property type="entry name" value="Split_barrel_FMN-bd"/>
</dbReference>
<dbReference type="SUPFAM" id="SSF141371">
    <property type="entry name" value="PilZ domain-like"/>
    <property type="match status" value="2"/>
</dbReference>
<feature type="region of interest" description="Disordered" evidence="1">
    <location>
        <begin position="1"/>
        <end position="21"/>
    </location>
</feature>
<name>A0ABT8C1U1_9VIBR</name>
<comment type="caution">
    <text evidence="3">The sequence shown here is derived from an EMBL/GenBank/DDBJ whole genome shotgun (WGS) entry which is preliminary data.</text>
</comment>
<dbReference type="Proteomes" id="UP001238540">
    <property type="component" value="Unassembled WGS sequence"/>
</dbReference>
<evidence type="ECO:0000259" key="2">
    <source>
        <dbReference type="Pfam" id="PF07238"/>
    </source>
</evidence>
<dbReference type="InterPro" id="IPR009875">
    <property type="entry name" value="PilZ_domain"/>
</dbReference>
<reference evidence="4" key="1">
    <citation type="journal article" date="2019" name="Int. J. Syst. Evol. Microbiol.">
        <title>The Global Catalogue of Microorganisms (GCM) 10K type strain sequencing project: providing services to taxonomists for standard genome sequencing and annotation.</title>
        <authorList>
            <consortium name="The Broad Institute Genomics Platform"/>
            <consortium name="The Broad Institute Genome Sequencing Center for Infectious Disease"/>
            <person name="Wu L."/>
            <person name="Ma J."/>
        </authorList>
    </citation>
    <scope>NUCLEOTIDE SEQUENCE [LARGE SCALE GENOMIC DNA]</scope>
    <source>
        <strain evidence="4">CECT 7398</strain>
    </source>
</reference>
<dbReference type="RefSeq" id="WP_076588499.1">
    <property type="nucleotide sequence ID" value="NZ_JABEYA020000003.1"/>
</dbReference>
<accession>A0ABT8C1U1</accession>
<feature type="compositionally biased region" description="Basic and acidic residues" evidence="1">
    <location>
        <begin position="1"/>
        <end position="13"/>
    </location>
</feature>
<sequence length="256" mass="28253">MAEKVSVDTDKPRAHQTTLNAHSSALPSDNIKYGEDAFTDIQPLSEVAFVIVTPTGKTLKGKTKYVGLNSNNLVMLEMPNVSPKAFADFFQRGFVIKACVISEKGEGARIYFKSKVACVIDAGRNSLCMISLPDTTQVNQGLRESVRLNMSVDGILSPQSNHLKCQIRDISNQGCLIVVDRHLVKQKVGDLIALSLLETEQNKVVEPQILEAIVKNIKLTSRYCKFGVQFEESSLALVASMIENLQFCQISQKFTL</sequence>